<dbReference type="Pfam" id="PF13640">
    <property type="entry name" value="2OG-FeII_Oxy_3"/>
    <property type="match status" value="1"/>
</dbReference>
<proteinExistence type="predicted"/>
<dbReference type="InterPro" id="IPR044862">
    <property type="entry name" value="Pro_4_hyd_alph_FE2OG_OXY"/>
</dbReference>
<evidence type="ECO:0000313" key="10">
    <source>
        <dbReference type="Proteomes" id="UP000254939"/>
    </source>
</evidence>
<dbReference type="InterPro" id="IPR013766">
    <property type="entry name" value="Thioredoxin_domain"/>
</dbReference>
<dbReference type="GO" id="GO:0016705">
    <property type="term" value="F:oxidoreductase activity, acting on paired donors, with incorporation or reduction of molecular oxygen"/>
    <property type="evidence" value="ECO:0007669"/>
    <property type="project" value="InterPro"/>
</dbReference>
<feature type="domain" description="Fe2OG dioxygenase" evidence="8">
    <location>
        <begin position="250"/>
        <end position="349"/>
    </location>
</feature>
<dbReference type="PROSITE" id="PS51471">
    <property type="entry name" value="FE2OG_OXY"/>
    <property type="match status" value="1"/>
</dbReference>
<dbReference type="GO" id="GO:0051213">
    <property type="term" value="F:dioxygenase activity"/>
    <property type="evidence" value="ECO:0007669"/>
    <property type="project" value="UniProtKB-KW"/>
</dbReference>
<evidence type="ECO:0000313" key="9">
    <source>
        <dbReference type="EMBL" id="RDJ08853.1"/>
    </source>
</evidence>
<dbReference type="InterPro" id="IPR006620">
    <property type="entry name" value="Pro_4_hyd_alph"/>
</dbReference>
<dbReference type="Gene3D" id="2.60.120.620">
    <property type="entry name" value="q2cbj1_9rhob like domain"/>
    <property type="match status" value="1"/>
</dbReference>
<evidence type="ECO:0000259" key="8">
    <source>
        <dbReference type="PROSITE" id="PS51471"/>
    </source>
</evidence>
<comment type="cofactor">
    <cofactor evidence="1">
        <name>L-ascorbate</name>
        <dbReference type="ChEBI" id="CHEBI:38290"/>
    </cofactor>
</comment>
<evidence type="ECO:0000256" key="6">
    <source>
        <dbReference type="ARBA" id="ARBA00023004"/>
    </source>
</evidence>
<dbReference type="SMART" id="SM00702">
    <property type="entry name" value="P4Hc"/>
    <property type="match status" value="1"/>
</dbReference>
<dbReference type="Pfam" id="PF00578">
    <property type="entry name" value="AhpC-TSA"/>
    <property type="match status" value="1"/>
</dbReference>
<dbReference type="SUPFAM" id="SSF51197">
    <property type="entry name" value="Clavaminate synthase-like"/>
    <property type="match status" value="1"/>
</dbReference>
<dbReference type="PROSITE" id="PS51352">
    <property type="entry name" value="THIOREDOXIN_2"/>
    <property type="match status" value="1"/>
</dbReference>
<organism evidence="9 10">
    <name type="scientific">Rhizobium grahamii</name>
    <dbReference type="NCBI Taxonomy" id="1120045"/>
    <lineage>
        <taxon>Bacteria</taxon>
        <taxon>Pseudomonadati</taxon>
        <taxon>Pseudomonadota</taxon>
        <taxon>Alphaproteobacteria</taxon>
        <taxon>Hyphomicrobiales</taxon>
        <taxon>Rhizobiaceae</taxon>
        <taxon>Rhizobium/Agrobacterium group</taxon>
        <taxon>Rhizobium</taxon>
    </lineage>
</organism>
<dbReference type="GO" id="GO:0005506">
    <property type="term" value="F:iron ion binding"/>
    <property type="evidence" value="ECO:0007669"/>
    <property type="project" value="InterPro"/>
</dbReference>
<name>A0A370KL73_9HYPH</name>
<dbReference type="OrthoDB" id="255432at2"/>
<evidence type="ECO:0000256" key="1">
    <source>
        <dbReference type="ARBA" id="ARBA00001961"/>
    </source>
</evidence>
<dbReference type="Gene3D" id="3.40.30.10">
    <property type="entry name" value="Glutaredoxin"/>
    <property type="match status" value="1"/>
</dbReference>
<dbReference type="InterPro" id="IPR005123">
    <property type="entry name" value="Oxoglu/Fe-dep_dioxygenase_dom"/>
</dbReference>
<dbReference type="AlphaFoldDB" id="A0A370KL73"/>
<dbReference type="RefSeq" id="WP_114714448.1">
    <property type="nucleotide sequence ID" value="NZ_KZ857261.1"/>
</dbReference>
<dbReference type="InterPro" id="IPR000866">
    <property type="entry name" value="AhpC/TSA"/>
</dbReference>
<dbReference type="SUPFAM" id="SSF52833">
    <property type="entry name" value="Thioredoxin-like"/>
    <property type="match status" value="1"/>
</dbReference>
<evidence type="ECO:0000256" key="3">
    <source>
        <dbReference type="ARBA" id="ARBA00022896"/>
    </source>
</evidence>
<evidence type="ECO:0000256" key="5">
    <source>
        <dbReference type="ARBA" id="ARBA00023002"/>
    </source>
</evidence>
<comment type="caution">
    <text evidence="9">The sequence shown here is derived from an EMBL/GenBank/DDBJ whole genome shotgun (WGS) entry which is preliminary data.</text>
</comment>
<evidence type="ECO:0000256" key="2">
    <source>
        <dbReference type="ARBA" id="ARBA00022723"/>
    </source>
</evidence>
<feature type="domain" description="Thioredoxin" evidence="7">
    <location>
        <begin position="5"/>
        <end position="158"/>
    </location>
</feature>
<keyword evidence="4" id="KW-0223">Dioxygenase</keyword>
<keyword evidence="5" id="KW-0560">Oxidoreductase</keyword>
<evidence type="ECO:0000259" key="7">
    <source>
        <dbReference type="PROSITE" id="PS51352"/>
    </source>
</evidence>
<dbReference type="GO" id="GO:0031418">
    <property type="term" value="F:L-ascorbic acid binding"/>
    <property type="evidence" value="ECO:0007669"/>
    <property type="project" value="UniProtKB-KW"/>
</dbReference>
<evidence type="ECO:0000256" key="4">
    <source>
        <dbReference type="ARBA" id="ARBA00022964"/>
    </source>
</evidence>
<dbReference type="Proteomes" id="UP000254939">
    <property type="component" value="Unassembled WGS sequence"/>
</dbReference>
<dbReference type="EMBL" id="NAAC01000018">
    <property type="protein sequence ID" value="RDJ08853.1"/>
    <property type="molecule type" value="Genomic_DNA"/>
</dbReference>
<accession>A0A370KL73</accession>
<dbReference type="GO" id="GO:0016209">
    <property type="term" value="F:antioxidant activity"/>
    <property type="evidence" value="ECO:0007669"/>
    <property type="project" value="InterPro"/>
</dbReference>
<keyword evidence="3" id="KW-0847">Vitamin C</keyword>
<protein>
    <submittedName>
        <fullName evidence="9">Peroxiredoxin</fullName>
    </submittedName>
</protein>
<gene>
    <name evidence="9" type="ORF">B5K06_20095</name>
</gene>
<sequence length="370" mass="41252">MTLHLAAGDPAPRFIQRTLSNPRYVFDVAAGRYMVLYFFGSTASPNVTQALEKIRSRPAVFNGSKVAFFGVTIDPKDETHQRIADQKPGIKFFLDFDLSVSKLYGAVSADAQQGGVGVSYRQVCVVLDPTMRVRATFVPGKEGTGIDELIAYLEALPPVERSSGLEMQAPVIVLPDVFEADLCHDLISLYERHGGQESGFMREINGKTVLVSDHNHKRRRDHTIEDDALMAELRGRFIRRVIPEIKKVHQFEATRMERYIVSCYDADEEAHFRPHRDNTTKGTAHRRFAVSVNLNDDFDGGEVSFPEYGNRTYKAPPGGAVVFSCSLLHAVSKVTRGRRYAFLPFLYDEAAAKVREENSTSIEDGANATA</sequence>
<dbReference type="InterPro" id="IPR036249">
    <property type="entry name" value="Thioredoxin-like_sf"/>
</dbReference>
<keyword evidence="2" id="KW-0479">Metal-binding</keyword>
<reference evidence="9 10" key="1">
    <citation type="submission" date="2017-03" db="EMBL/GenBank/DDBJ databases">
        <title>Genome analysis of Rhizobial strains effectives or ineffectives for nitrogen fixation isolated from bean seeds.</title>
        <authorList>
            <person name="Peralta H."/>
            <person name="Aguilar-Vera A."/>
            <person name="Mora Y."/>
            <person name="Vargas-Lagunas C."/>
            <person name="Girard L."/>
            <person name="Mora J."/>
        </authorList>
    </citation>
    <scope>NUCLEOTIDE SEQUENCE [LARGE SCALE GENOMIC DNA]</scope>
    <source>
        <strain evidence="9 10">CCGM3</strain>
    </source>
</reference>
<keyword evidence="6" id="KW-0408">Iron</keyword>